<dbReference type="Proteomes" id="UP000091820">
    <property type="component" value="Unassembled WGS sequence"/>
</dbReference>
<keyword evidence="1" id="KW-0812">Transmembrane</keyword>
<evidence type="ECO:0000313" key="3">
    <source>
        <dbReference type="Proteomes" id="UP000091820"/>
    </source>
</evidence>
<keyword evidence="1" id="KW-1133">Transmembrane helix</keyword>
<dbReference type="VEuPathDB" id="VectorBase:GBRI041714"/>
<accession>A0A1A9X2B2</accession>
<dbReference type="EnsemblMetazoa" id="GBRI041714-RA">
    <property type="protein sequence ID" value="GBRI041714-PA"/>
    <property type="gene ID" value="GBRI041714"/>
</dbReference>
<proteinExistence type="predicted"/>
<protein>
    <submittedName>
        <fullName evidence="2">Uncharacterized protein</fullName>
    </submittedName>
</protein>
<name>A0A1A9X2B2_9MUSC</name>
<evidence type="ECO:0000313" key="2">
    <source>
        <dbReference type="EnsemblMetazoa" id="GBRI041714-PA"/>
    </source>
</evidence>
<evidence type="ECO:0000256" key="1">
    <source>
        <dbReference type="SAM" id="Phobius"/>
    </source>
</evidence>
<organism evidence="2 3">
    <name type="scientific">Glossina brevipalpis</name>
    <dbReference type="NCBI Taxonomy" id="37001"/>
    <lineage>
        <taxon>Eukaryota</taxon>
        <taxon>Metazoa</taxon>
        <taxon>Ecdysozoa</taxon>
        <taxon>Arthropoda</taxon>
        <taxon>Hexapoda</taxon>
        <taxon>Insecta</taxon>
        <taxon>Pterygota</taxon>
        <taxon>Neoptera</taxon>
        <taxon>Endopterygota</taxon>
        <taxon>Diptera</taxon>
        <taxon>Brachycera</taxon>
        <taxon>Muscomorpha</taxon>
        <taxon>Hippoboscoidea</taxon>
        <taxon>Glossinidae</taxon>
        <taxon>Glossina</taxon>
    </lineage>
</organism>
<reference evidence="2" key="2">
    <citation type="submission" date="2020-05" db="UniProtKB">
        <authorList>
            <consortium name="EnsemblMetazoa"/>
        </authorList>
    </citation>
    <scope>IDENTIFICATION</scope>
    <source>
        <strain evidence="2">IAEA</strain>
    </source>
</reference>
<feature type="transmembrane region" description="Helical" evidence="1">
    <location>
        <begin position="21"/>
        <end position="38"/>
    </location>
</feature>
<keyword evidence="3" id="KW-1185">Reference proteome</keyword>
<reference evidence="3" key="1">
    <citation type="submission" date="2014-03" db="EMBL/GenBank/DDBJ databases">
        <authorList>
            <person name="Aksoy S."/>
            <person name="Warren W."/>
            <person name="Wilson R.K."/>
        </authorList>
    </citation>
    <scope>NUCLEOTIDE SEQUENCE [LARGE SCALE GENOMIC DNA]</scope>
    <source>
        <strain evidence="3">IAEA</strain>
    </source>
</reference>
<dbReference type="AlphaFoldDB" id="A0A1A9X2B2"/>
<keyword evidence="1" id="KW-0472">Membrane</keyword>
<sequence length="127" mass="14966">MKTLNVQILERCTIKRRQQKTILGKIVVIISGFSLLHVNRNLEQFQLNVGKLVRHSNDHQLVEHVTIRKDVDLQRIAAATYEDTRNSDDYDQLLQEYHPSSLRQETIRSPWAFIFINRMNGRNINKI</sequence>